<keyword evidence="12 17" id="KW-0456">Lyase</keyword>
<dbReference type="HAMAP" id="MF_01966">
    <property type="entry name" value="NADHX_epimerase"/>
    <property type="match status" value="1"/>
</dbReference>
<keyword evidence="7 17" id="KW-0067">ATP-binding</keyword>
<dbReference type="HAMAP" id="MF_01965">
    <property type="entry name" value="NADHX_dehydratase"/>
    <property type="match status" value="1"/>
</dbReference>
<dbReference type="InterPro" id="IPR030677">
    <property type="entry name" value="Nnr"/>
</dbReference>
<feature type="binding site" evidence="17">
    <location>
        <position position="441"/>
    </location>
    <ligand>
        <name>AMP</name>
        <dbReference type="ChEBI" id="CHEBI:456215"/>
    </ligand>
</feature>
<dbReference type="PROSITE" id="PS51383">
    <property type="entry name" value="YJEF_C_3"/>
    <property type="match status" value="1"/>
</dbReference>
<comment type="similarity">
    <text evidence="17">Belongs to the NnrD/CARKD family.</text>
</comment>
<feature type="binding site" evidence="18">
    <location>
        <begin position="131"/>
        <end position="137"/>
    </location>
    <ligand>
        <name>(6S)-NADPHX</name>
        <dbReference type="ChEBI" id="CHEBI:64076"/>
    </ligand>
</feature>
<protein>
    <recommendedName>
        <fullName evidence="19">Bifunctional NAD(P)H-hydrate repair enzyme</fullName>
    </recommendedName>
    <alternativeName>
        <fullName evidence="19">Nicotinamide nucleotide repair protein</fullName>
    </alternativeName>
    <domain>
        <recommendedName>
            <fullName evidence="19">ADP-dependent (S)-NAD(P)H-hydrate dehydratase</fullName>
            <ecNumber evidence="19">4.2.1.136</ecNumber>
        </recommendedName>
        <alternativeName>
            <fullName evidence="19">ADP-dependent NAD(P)HX dehydratase</fullName>
        </alternativeName>
    </domain>
    <domain>
        <recommendedName>
            <fullName evidence="19">NAD(P)H-hydrate epimerase</fullName>
            <ecNumber evidence="19">5.1.99.6</ecNumber>
        </recommendedName>
    </domain>
</protein>
<keyword evidence="8 17" id="KW-0521">NADP</keyword>
<dbReference type="SUPFAM" id="SSF64153">
    <property type="entry name" value="YjeF N-terminal domain-like"/>
    <property type="match status" value="1"/>
</dbReference>
<feature type="binding site" evidence="18">
    <location>
        <position position="160"/>
    </location>
    <ligand>
        <name>(6S)-NADPHX</name>
        <dbReference type="ChEBI" id="CHEBI:64076"/>
    </ligand>
</feature>
<keyword evidence="11 18" id="KW-0413">Isomerase</keyword>
<keyword evidence="22" id="KW-0418">Kinase</keyword>
<feature type="binding site" evidence="17">
    <location>
        <position position="442"/>
    </location>
    <ligand>
        <name>(6S)-NADPHX</name>
        <dbReference type="ChEBI" id="CHEBI:64076"/>
    </ligand>
</feature>
<evidence type="ECO:0000256" key="11">
    <source>
        <dbReference type="ARBA" id="ARBA00023235"/>
    </source>
</evidence>
<dbReference type="Gene3D" id="3.40.1190.20">
    <property type="match status" value="1"/>
</dbReference>
<dbReference type="PANTHER" id="PTHR12592">
    <property type="entry name" value="ATP-DEPENDENT (S)-NAD(P)H-HYDRATE DEHYDRATASE FAMILY MEMBER"/>
    <property type="match status" value="1"/>
</dbReference>
<comment type="function">
    <text evidence="17">Catalyzes the dehydration of the S-form of NAD(P)HX at the expense of ADP, which is converted to AMP. Together with NAD(P)HX epimerase, which catalyzes the epimerization of the S- and R-forms, the enzyme allows the repair of both epimers of NAD(P)HX, a damaged form of NAD(P)H that is a result of enzymatic or heat-dependent hydration.</text>
</comment>
<comment type="subunit">
    <text evidence="17">Homotetramer.</text>
</comment>
<evidence type="ECO:0000256" key="17">
    <source>
        <dbReference type="HAMAP-Rule" id="MF_01965"/>
    </source>
</evidence>
<comment type="function">
    <text evidence="18">Catalyzes the epimerization of the S- and R-forms of NAD(P)HX, a damaged form of NAD(P)H that is a result of enzymatic or heat-dependent hydration. This is a prerequisite for the S-specific NAD(P)H-hydrate dehydratase to allow the repair of both epimers of NAD(P)HX.</text>
</comment>
<keyword evidence="6 17" id="KW-0547">Nucleotide-binding</keyword>
<feature type="binding site" evidence="18">
    <location>
        <position position="163"/>
    </location>
    <ligand>
        <name>K(+)</name>
        <dbReference type="ChEBI" id="CHEBI:29103"/>
    </ligand>
</feature>
<comment type="similarity">
    <text evidence="18">Belongs to the NnrE/AIBP family.</text>
</comment>
<evidence type="ECO:0000256" key="18">
    <source>
        <dbReference type="HAMAP-Rule" id="MF_01966"/>
    </source>
</evidence>
<dbReference type="EC" id="4.2.1.136" evidence="19"/>
<accession>A0ABR5DH76</accession>
<feature type="binding site" evidence="17">
    <location>
        <position position="263"/>
    </location>
    <ligand>
        <name>(6S)-NADPHX</name>
        <dbReference type="ChEBI" id="CHEBI:64076"/>
    </ligand>
</feature>
<evidence type="ECO:0000256" key="3">
    <source>
        <dbReference type="ARBA" id="ARBA00006001"/>
    </source>
</evidence>
<dbReference type="NCBIfam" id="TIGR00196">
    <property type="entry name" value="yjeF_cterm"/>
    <property type="match status" value="1"/>
</dbReference>
<comment type="caution">
    <text evidence="22">The sequence shown here is derived from an EMBL/GenBank/DDBJ whole genome shotgun (WGS) entry which is preliminary data.</text>
</comment>
<dbReference type="InterPro" id="IPR036652">
    <property type="entry name" value="YjeF_N_dom_sf"/>
</dbReference>
<comment type="cofactor">
    <cofactor evidence="17">
        <name>Mg(2+)</name>
        <dbReference type="ChEBI" id="CHEBI:18420"/>
    </cofactor>
</comment>
<evidence type="ECO:0000256" key="5">
    <source>
        <dbReference type="ARBA" id="ARBA00022723"/>
    </source>
</evidence>
<comment type="catalytic activity">
    <reaction evidence="15 17 19">
        <text>(6S)-NADHX + ADP = AMP + phosphate + NADH + H(+)</text>
        <dbReference type="Rhea" id="RHEA:32223"/>
        <dbReference type="ChEBI" id="CHEBI:15378"/>
        <dbReference type="ChEBI" id="CHEBI:43474"/>
        <dbReference type="ChEBI" id="CHEBI:57945"/>
        <dbReference type="ChEBI" id="CHEBI:64074"/>
        <dbReference type="ChEBI" id="CHEBI:456215"/>
        <dbReference type="ChEBI" id="CHEBI:456216"/>
        <dbReference type="EC" id="4.2.1.136"/>
    </reaction>
</comment>
<reference evidence="22 23" key="1">
    <citation type="submission" date="2014-10" db="EMBL/GenBank/DDBJ databases">
        <title>Genome sequencing of Vitellibacter vladivostokensis KMM 3516.</title>
        <authorList>
            <person name="Thevarajoo S."/>
            <person name="Selvaratnam C."/>
            <person name="Goh K.M."/>
            <person name="Chong C.S."/>
        </authorList>
    </citation>
    <scope>NUCLEOTIDE SEQUENCE [LARGE SCALE GENOMIC DNA]</scope>
    <source>
        <strain evidence="22 23">KMM 3516</strain>
    </source>
</reference>
<dbReference type="CDD" id="cd01171">
    <property type="entry name" value="YXKO-related"/>
    <property type="match status" value="1"/>
</dbReference>
<dbReference type="InterPro" id="IPR000631">
    <property type="entry name" value="CARKD"/>
</dbReference>
<feature type="binding site" evidence="17">
    <location>
        <begin position="413"/>
        <end position="417"/>
    </location>
    <ligand>
        <name>AMP</name>
        <dbReference type="ChEBI" id="CHEBI:456215"/>
    </ligand>
</feature>
<dbReference type="PROSITE" id="PS51385">
    <property type="entry name" value="YJEF_N"/>
    <property type="match status" value="1"/>
</dbReference>
<comment type="cofactor">
    <cofactor evidence="18 19">
        <name>K(+)</name>
        <dbReference type="ChEBI" id="CHEBI:29103"/>
    </cofactor>
    <text evidence="18 19">Binds 1 potassium ion per subunit.</text>
</comment>
<dbReference type="SUPFAM" id="SSF53613">
    <property type="entry name" value="Ribokinase-like"/>
    <property type="match status" value="1"/>
</dbReference>
<keyword evidence="10 17" id="KW-0520">NAD</keyword>
<dbReference type="PIRSF" id="PIRSF017184">
    <property type="entry name" value="Nnr"/>
    <property type="match status" value="1"/>
</dbReference>
<feature type="domain" description="YjeF N-terminal" evidence="21">
    <location>
        <begin position="9"/>
        <end position="218"/>
    </location>
</feature>
<dbReference type="Gene3D" id="3.40.50.10260">
    <property type="entry name" value="YjeF N-terminal domain"/>
    <property type="match status" value="1"/>
</dbReference>
<dbReference type="EMBL" id="JSVU01000006">
    <property type="protein sequence ID" value="KJJ38113.1"/>
    <property type="molecule type" value="Genomic_DNA"/>
</dbReference>
<comment type="catalytic activity">
    <reaction evidence="1 18 19">
        <text>(6R)-NADHX = (6S)-NADHX</text>
        <dbReference type="Rhea" id="RHEA:32215"/>
        <dbReference type="ChEBI" id="CHEBI:64074"/>
        <dbReference type="ChEBI" id="CHEBI:64075"/>
        <dbReference type="EC" id="5.1.99.6"/>
    </reaction>
</comment>
<feature type="binding site" evidence="17">
    <location>
        <position position="326"/>
    </location>
    <ligand>
        <name>(6S)-NADPHX</name>
        <dbReference type="ChEBI" id="CHEBI:64076"/>
    </ligand>
</feature>
<comment type="catalytic activity">
    <reaction evidence="16 17 19">
        <text>(6S)-NADPHX + ADP = AMP + phosphate + NADPH + H(+)</text>
        <dbReference type="Rhea" id="RHEA:32235"/>
        <dbReference type="ChEBI" id="CHEBI:15378"/>
        <dbReference type="ChEBI" id="CHEBI:43474"/>
        <dbReference type="ChEBI" id="CHEBI:57783"/>
        <dbReference type="ChEBI" id="CHEBI:64076"/>
        <dbReference type="ChEBI" id="CHEBI:456215"/>
        <dbReference type="ChEBI" id="CHEBI:456216"/>
        <dbReference type="EC" id="4.2.1.136"/>
    </reaction>
</comment>
<comment type="function">
    <text evidence="14 19">Bifunctional enzyme that catalyzes the epimerization of the S- and R-forms of NAD(P)HX and the dehydration of the S-form of NAD(P)HX at the expense of ADP, which is converted to AMP. This allows the repair of both epimers of NAD(P)HX, a damaged form of NAD(P)H that is a result of enzymatic or heat-dependent hydration.</text>
</comment>
<keyword evidence="5 18" id="KW-0479">Metal-binding</keyword>
<evidence type="ECO:0000256" key="12">
    <source>
        <dbReference type="ARBA" id="ARBA00023239"/>
    </source>
</evidence>
<dbReference type="InterPro" id="IPR004443">
    <property type="entry name" value="YjeF_N_dom"/>
</dbReference>
<sequence length="516" mass="56638">MKIFSAEQLYEADKVTVEKQQITSEALMERAGIQIFNWLHQRLNGAPVPIRIFCGIGNNGGDGLVVGRMLIEHGYNVIVYVVNCSDKRSKNFLLNYDRIKNVTKKWPILMKGEDDFPEINAEDIIVDAIFGIGLNRCPGGWVKKLIQYLNESSAFKLAIDIPSGLYPNAPLEDTEAVLKANHTLTFQTPKLAFFLPETAPYASNFDAFEIGLDIEFLQTTEPLAQLIGKLEAQRFYRPREKFDHKGTYGHALIVAGSYGKIGAAVLSTTAAFRIGAGMVTAFVPKCGYSILQTTVPEAMVVTDSENDYLTQLSIEFEPSAMGIGMGIGKKEATVKALDGILKSKKDIPMVLDADALNILSEKKSMLKLLPKNTILTPHPGELKRLIGDWKNDYDKLEKTRQFSEKYEVIVIIKGAYTVTVYGEKLYINTTGNPGMGTAGSGDALCGVITGLLSQGYDPLLASVFGVYMHGRAGDIAAGQLGYEAVMTGDVIDNLSEAYLDLFARQEPSTTEPDEKK</sequence>
<dbReference type="GO" id="GO:0016301">
    <property type="term" value="F:kinase activity"/>
    <property type="evidence" value="ECO:0007669"/>
    <property type="project" value="UniProtKB-KW"/>
</dbReference>
<evidence type="ECO:0000256" key="4">
    <source>
        <dbReference type="ARBA" id="ARBA00009524"/>
    </source>
</evidence>
<evidence type="ECO:0000256" key="14">
    <source>
        <dbReference type="ARBA" id="ARBA00025153"/>
    </source>
</evidence>
<evidence type="ECO:0000256" key="15">
    <source>
        <dbReference type="ARBA" id="ARBA00048238"/>
    </source>
</evidence>
<evidence type="ECO:0000313" key="22">
    <source>
        <dbReference type="EMBL" id="KJJ38113.1"/>
    </source>
</evidence>
<comment type="caution">
    <text evidence="18">Lacks conserved residue(s) required for the propagation of feature annotation.</text>
</comment>
<keyword evidence="22" id="KW-0808">Transferase</keyword>
<feature type="binding site" evidence="18">
    <location>
        <position position="127"/>
    </location>
    <ligand>
        <name>K(+)</name>
        <dbReference type="ChEBI" id="CHEBI:29103"/>
    </ligand>
</feature>
<keyword evidence="23" id="KW-1185">Reference proteome</keyword>
<evidence type="ECO:0000256" key="19">
    <source>
        <dbReference type="PIRNR" id="PIRNR017184"/>
    </source>
</evidence>
<evidence type="ECO:0000256" key="7">
    <source>
        <dbReference type="ARBA" id="ARBA00022840"/>
    </source>
</evidence>
<dbReference type="EC" id="5.1.99.6" evidence="19"/>
<comment type="similarity">
    <text evidence="4 19">In the C-terminal section; belongs to the NnrD/CARKD family.</text>
</comment>
<organism evidence="22 23">
    <name type="scientific">Aequorivita vladivostokensis</name>
    <dbReference type="NCBI Taxonomy" id="171194"/>
    <lineage>
        <taxon>Bacteria</taxon>
        <taxon>Pseudomonadati</taxon>
        <taxon>Bacteroidota</taxon>
        <taxon>Flavobacteriia</taxon>
        <taxon>Flavobacteriales</taxon>
        <taxon>Flavobacteriaceae</taxon>
        <taxon>Aequorivita</taxon>
    </lineage>
</organism>
<dbReference type="Pfam" id="PF01256">
    <property type="entry name" value="Carb_kinase"/>
    <property type="match status" value="1"/>
</dbReference>
<evidence type="ECO:0000256" key="9">
    <source>
        <dbReference type="ARBA" id="ARBA00022958"/>
    </source>
</evidence>
<feature type="binding site" evidence="18">
    <location>
        <begin position="58"/>
        <end position="62"/>
    </location>
    <ligand>
        <name>(6S)-NADPHX</name>
        <dbReference type="ChEBI" id="CHEBI:64076"/>
    </ligand>
</feature>
<keyword evidence="9 18" id="KW-0630">Potassium</keyword>
<keyword evidence="13" id="KW-0511">Multifunctional enzyme</keyword>
<evidence type="ECO:0000256" key="8">
    <source>
        <dbReference type="ARBA" id="ARBA00022857"/>
    </source>
</evidence>
<feature type="binding site" evidence="18">
    <location>
        <position position="59"/>
    </location>
    <ligand>
        <name>K(+)</name>
        <dbReference type="ChEBI" id="CHEBI:29103"/>
    </ligand>
</feature>
<evidence type="ECO:0000259" key="21">
    <source>
        <dbReference type="PROSITE" id="PS51385"/>
    </source>
</evidence>
<evidence type="ECO:0000256" key="16">
    <source>
        <dbReference type="ARBA" id="ARBA00049209"/>
    </source>
</evidence>
<dbReference type="Proteomes" id="UP000033497">
    <property type="component" value="Unassembled WGS sequence"/>
</dbReference>
<evidence type="ECO:0000256" key="2">
    <source>
        <dbReference type="ARBA" id="ARBA00000909"/>
    </source>
</evidence>
<feature type="domain" description="YjeF C-terminal" evidence="20">
    <location>
        <begin position="228"/>
        <end position="501"/>
    </location>
</feature>
<evidence type="ECO:0000256" key="6">
    <source>
        <dbReference type="ARBA" id="ARBA00022741"/>
    </source>
</evidence>
<name>A0ABR5DH76_9FLAO</name>
<dbReference type="RefSeq" id="WP_045080930.1">
    <property type="nucleotide sequence ID" value="NZ_JSVU01000006.1"/>
</dbReference>
<dbReference type="PANTHER" id="PTHR12592:SF0">
    <property type="entry name" value="ATP-DEPENDENT (S)-NAD(P)H-HYDRATE DEHYDRATASE"/>
    <property type="match status" value="1"/>
</dbReference>
<evidence type="ECO:0000256" key="13">
    <source>
        <dbReference type="ARBA" id="ARBA00023268"/>
    </source>
</evidence>
<dbReference type="Pfam" id="PF03853">
    <property type="entry name" value="YjeF_N"/>
    <property type="match status" value="1"/>
</dbReference>
<dbReference type="NCBIfam" id="TIGR00197">
    <property type="entry name" value="yjeF_nterm"/>
    <property type="match status" value="1"/>
</dbReference>
<comment type="similarity">
    <text evidence="3 19">In the N-terminal section; belongs to the NnrE/AIBP family.</text>
</comment>
<dbReference type="InterPro" id="IPR029056">
    <property type="entry name" value="Ribokinase-like"/>
</dbReference>
<comment type="catalytic activity">
    <reaction evidence="2 18 19">
        <text>(6R)-NADPHX = (6S)-NADPHX</text>
        <dbReference type="Rhea" id="RHEA:32227"/>
        <dbReference type="ChEBI" id="CHEBI:64076"/>
        <dbReference type="ChEBI" id="CHEBI:64077"/>
        <dbReference type="EC" id="5.1.99.6"/>
    </reaction>
</comment>
<gene>
    <name evidence="17" type="primary">nnrD</name>
    <name evidence="18" type="synonym">nnrE</name>
    <name evidence="22" type="ORF">MB09_10820</name>
</gene>
<evidence type="ECO:0000259" key="20">
    <source>
        <dbReference type="PROSITE" id="PS51383"/>
    </source>
</evidence>
<evidence type="ECO:0000313" key="23">
    <source>
        <dbReference type="Proteomes" id="UP000033497"/>
    </source>
</evidence>
<evidence type="ECO:0000256" key="1">
    <source>
        <dbReference type="ARBA" id="ARBA00000013"/>
    </source>
</evidence>
<proteinExistence type="inferred from homology"/>
<feature type="binding site" evidence="17">
    <location>
        <position position="378"/>
    </location>
    <ligand>
        <name>(6S)-NADPHX</name>
        <dbReference type="ChEBI" id="CHEBI:64076"/>
    </ligand>
</feature>
<evidence type="ECO:0000256" key="10">
    <source>
        <dbReference type="ARBA" id="ARBA00023027"/>
    </source>
</evidence>